<evidence type="ECO:0000256" key="1">
    <source>
        <dbReference type="ARBA" id="ARBA00004496"/>
    </source>
</evidence>
<dbReference type="AlphaFoldDB" id="A0A086PE55"/>
<dbReference type="GO" id="GO:0004719">
    <property type="term" value="F:protein-L-isoaspartate (D-aspartate) O-methyltransferase activity"/>
    <property type="evidence" value="ECO:0007669"/>
    <property type="project" value="UniProtKB-UniRule"/>
</dbReference>
<dbReference type="InterPro" id="IPR000682">
    <property type="entry name" value="PCMT"/>
</dbReference>
<dbReference type="OrthoDB" id="9810066at2"/>
<dbReference type="InterPro" id="IPR029063">
    <property type="entry name" value="SAM-dependent_MTases_sf"/>
</dbReference>
<evidence type="ECO:0000256" key="5">
    <source>
        <dbReference type="ARBA" id="ARBA00022679"/>
    </source>
</evidence>
<dbReference type="PATRIC" id="fig|1219045.3.peg.538"/>
<keyword evidence="4 7" id="KW-0489">Methyltransferase</keyword>
<name>A0A086PE55_SPHHM</name>
<dbReference type="EMBL" id="JFZA02000002">
    <property type="protein sequence ID" value="KFG91673.1"/>
    <property type="molecule type" value="Genomic_DNA"/>
</dbReference>
<gene>
    <name evidence="7 8" type="primary">pcm</name>
    <name evidence="8" type="ORF">BV98_000529</name>
</gene>
<comment type="similarity">
    <text evidence="2 7">Belongs to the methyltransferase superfamily. L-isoaspartyl/D-aspartyl protein methyltransferase family.</text>
</comment>
<dbReference type="EC" id="2.1.1.77" evidence="7"/>
<evidence type="ECO:0000256" key="3">
    <source>
        <dbReference type="ARBA" id="ARBA00022490"/>
    </source>
</evidence>
<evidence type="ECO:0000313" key="9">
    <source>
        <dbReference type="Proteomes" id="UP000024284"/>
    </source>
</evidence>
<keyword evidence="3 7" id="KW-0963">Cytoplasm</keyword>
<dbReference type="STRING" id="76947.GCA_002080435_02418"/>
<dbReference type="PANTHER" id="PTHR11579:SF0">
    <property type="entry name" value="PROTEIN-L-ISOASPARTATE(D-ASPARTATE) O-METHYLTRANSFERASE"/>
    <property type="match status" value="1"/>
</dbReference>
<organism evidence="8 9">
    <name type="scientific">Sphingobium herbicidovorans (strain ATCC 700291 / DSM 11019 / CCUG 56400 / KCTC 2939 / LMG 18315 / NBRC 16415 / MH)</name>
    <name type="common">Sphingomonas herbicidovorans</name>
    <dbReference type="NCBI Taxonomy" id="1219045"/>
    <lineage>
        <taxon>Bacteria</taxon>
        <taxon>Pseudomonadati</taxon>
        <taxon>Pseudomonadota</taxon>
        <taxon>Alphaproteobacteria</taxon>
        <taxon>Sphingomonadales</taxon>
        <taxon>Sphingomonadaceae</taxon>
        <taxon>Sphingobium</taxon>
    </lineage>
</organism>
<sequence length="219" mass="23628">MADLERLRQMMVKRQIAGRGIGGARLLAAMREVPRERFVPEELRALAYDDRPLPVEAGQTISQPYIVARMIEAAAIGPADRVLEIGVGSGYAAAVMSRVAAHVFAIDRVGELAALARGRMEQLGYDNVAIRTGDGTEGWPEQAPFDAILVAAGGPAVPQPLREQLAIGGRLVMPVGSASEQQLVRVIRTGEDSFELQKLEAVQFVPLIGAHGWRQDQAQ</sequence>
<proteinExistence type="inferred from homology"/>
<dbReference type="GO" id="GO:0030091">
    <property type="term" value="P:protein repair"/>
    <property type="evidence" value="ECO:0007669"/>
    <property type="project" value="UniProtKB-UniRule"/>
</dbReference>
<evidence type="ECO:0000256" key="2">
    <source>
        <dbReference type="ARBA" id="ARBA00005369"/>
    </source>
</evidence>
<dbReference type="Gene3D" id="3.40.50.150">
    <property type="entry name" value="Vaccinia Virus protein VP39"/>
    <property type="match status" value="1"/>
</dbReference>
<dbReference type="CDD" id="cd02440">
    <property type="entry name" value="AdoMet_MTases"/>
    <property type="match status" value="1"/>
</dbReference>
<feature type="active site" evidence="7">
    <location>
        <position position="62"/>
    </location>
</feature>
<dbReference type="GO" id="GO:0005737">
    <property type="term" value="C:cytoplasm"/>
    <property type="evidence" value="ECO:0007669"/>
    <property type="project" value="UniProtKB-SubCell"/>
</dbReference>
<protein>
    <recommendedName>
        <fullName evidence="7">Protein-L-isoaspartate O-methyltransferase</fullName>
        <ecNumber evidence="7">2.1.1.77</ecNumber>
    </recommendedName>
    <alternativeName>
        <fullName evidence="7">L-isoaspartyl protein carboxyl methyltransferase</fullName>
    </alternativeName>
    <alternativeName>
        <fullName evidence="7">Protein L-isoaspartyl methyltransferase</fullName>
    </alternativeName>
    <alternativeName>
        <fullName evidence="7">Protein-beta-aspartate methyltransferase</fullName>
        <shortName evidence="7">PIMT</shortName>
    </alternativeName>
</protein>
<evidence type="ECO:0000313" key="8">
    <source>
        <dbReference type="EMBL" id="KFG91673.1"/>
    </source>
</evidence>
<dbReference type="SUPFAM" id="SSF53335">
    <property type="entry name" value="S-adenosyl-L-methionine-dependent methyltransferases"/>
    <property type="match status" value="1"/>
</dbReference>
<reference evidence="8" key="1">
    <citation type="submission" date="2014-08" db="EMBL/GenBank/DDBJ databases">
        <title>Draft genome sequences of Sphingobium herbicidovorans.</title>
        <authorList>
            <person name="Gan H.M."/>
            <person name="Gan H.Y."/>
            <person name="Savka M.A."/>
        </authorList>
    </citation>
    <scope>NUCLEOTIDE SEQUENCE [LARGE SCALE GENOMIC DNA]</scope>
    <source>
        <strain evidence="8">NBRC 16415</strain>
    </source>
</reference>
<comment type="subcellular location">
    <subcellularLocation>
        <location evidence="1 7">Cytoplasm</location>
    </subcellularLocation>
</comment>
<accession>A0A086PE55</accession>
<dbReference type="NCBIfam" id="TIGR00080">
    <property type="entry name" value="pimt"/>
    <property type="match status" value="1"/>
</dbReference>
<keyword evidence="6 7" id="KW-0949">S-adenosyl-L-methionine</keyword>
<evidence type="ECO:0000256" key="7">
    <source>
        <dbReference type="HAMAP-Rule" id="MF_00090"/>
    </source>
</evidence>
<dbReference type="Pfam" id="PF01135">
    <property type="entry name" value="PCMT"/>
    <property type="match status" value="1"/>
</dbReference>
<evidence type="ECO:0000256" key="4">
    <source>
        <dbReference type="ARBA" id="ARBA00022603"/>
    </source>
</evidence>
<comment type="caution">
    <text evidence="8">The sequence shown here is derived from an EMBL/GenBank/DDBJ whole genome shotgun (WGS) entry which is preliminary data.</text>
</comment>
<dbReference type="PROSITE" id="PS01279">
    <property type="entry name" value="PCMT"/>
    <property type="match status" value="1"/>
</dbReference>
<comment type="catalytic activity">
    <reaction evidence="7">
        <text>[protein]-L-isoaspartate + S-adenosyl-L-methionine = [protein]-L-isoaspartate alpha-methyl ester + S-adenosyl-L-homocysteine</text>
        <dbReference type="Rhea" id="RHEA:12705"/>
        <dbReference type="Rhea" id="RHEA-COMP:12143"/>
        <dbReference type="Rhea" id="RHEA-COMP:12144"/>
        <dbReference type="ChEBI" id="CHEBI:57856"/>
        <dbReference type="ChEBI" id="CHEBI:59789"/>
        <dbReference type="ChEBI" id="CHEBI:90596"/>
        <dbReference type="ChEBI" id="CHEBI:90598"/>
        <dbReference type="EC" id="2.1.1.77"/>
    </reaction>
</comment>
<dbReference type="eggNOG" id="COG2518">
    <property type="taxonomic scope" value="Bacteria"/>
</dbReference>
<comment type="function">
    <text evidence="7">Catalyzes the methyl esterification of L-isoaspartyl residues in peptides and proteins that result from spontaneous decomposition of normal L-aspartyl and L-asparaginyl residues. It plays a role in the repair and/or degradation of damaged proteins.</text>
</comment>
<dbReference type="NCBIfam" id="NF001453">
    <property type="entry name" value="PRK00312.1"/>
    <property type="match status" value="1"/>
</dbReference>
<keyword evidence="9" id="KW-1185">Reference proteome</keyword>
<dbReference type="Proteomes" id="UP000024284">
    <property type="component" value="Unassembled WGS sequence"/>
</dbReference>
<dbReference type="HAMAP" id="MF_00090">
    <property type="entry name" value="PIMT"/>
    <property type="match status" value="1"/>
</dbReference>
<keyword evidence="5 7" id="KW-0808">Transferase</keyword>
<dbReference type="PANTHER" id="PTHR11579">
    <property type="entry name" value="PROTEIN-L-ISOASPARTATE O-METHYLTRANSFERASE"/>
    <property type="match status" value="1"/>
</dbReference>
<dbReference type="GO" id="GO:0032259">
    <property type="term" value="P:methylation"/>
    <property type="evidence" value="ECO:0007669"/>
    <property type="project" value="UniProtKB-KW"/>
</dbReference>
<dbReference type="FunFam" id="3.40.50.150:FF:000010">
    <property type="entry name" value="Protein-L-isoaspartate O-methyltransferase"/>
    <property type="match status" value="1"/>
</dbReference>
<evidence type="ECO:0000256" key="6">
    <source>
        <dbReference type="ARBA" id="ARBA00022691"/>
    </source>
</evidence>
<dbReference type="RefSeq" id="WP_037462542.1">
    <property type="nucleotide sequence ID" value="NZ_BCZD01000018.1"/>
</dbReference>